<evidence type="ECO:0008006" key="3">
    <source>
        <dbReference type="Google" id="ProtNLM"/>
    </source>
</evidence>
<organism evidence="1 2">
    <name type="scientific">Mycobacterium ulcerans str. Harvey</name>
    <dbReference type="NCBI Taxonomy" id="1299332"/>
    <lineage>
        <taxon>Bacteria</taxon>
        <taxon>Bacillati</taxon>
        <taxon>Actinomycetota</taxon>
        <taxon>Actinomycetes</taxon>
        <taxon>Mycobacteriales</taxon>
        <taxon>Mycobacteriaceae</taxon>
        <taxon>Mycobacterium</taxon>
        <taxon>Mycobacterium ulcerans group</taxon>
    </lineage>
</organism>
<dbReference type="Proteomes" id="UP000020681">
    <property type="component" value="Unassembled WGS sequence"/>
</dbReference>
<name>A0ABN0QRJ2_MYCUL</name>
<comment type="caution">
    <text evidence="1">The sequence shown here is derived from an EMBL/GenBank/DDBJ whole genome shotgun (WGS) entry which is preliminary data.</text>
</comment>
<dbReference type="EMBL" id="JAOL01000163">
    <property type="protein sequence ID" value="EUA87308.1"/>
    <property type="molecule type" value="Genomic_DNA"/>
</dbReference>
<evidence type="ECO:0000313" key="2">
    <source>
        <dbReference type="Proteomes" id="UP000020681"/>
    </source>
</evidence>
<accession>A0ABN0QRJ2</accession>
<keyword evidence="2" id="KW-1185">Reference proteome</keyword>
<gene>
    <name evidence="1" type="ORF">I551_6236</name>
</gene>
<sequence length="70" mass="7331">MSAVLVVPPALEVRPARVVVVPWAPPVSAAPAVSVVMAAPVTRVSPGPTARAPALLISRLVSWELWIEEV</sequence>
<evidence type="ECO:0000313" key="1">
    <source>
        <dbReference type="EMBL" id="EUA87308.1"/>
    </source>
</evidence>
<reference evidence="1 2" key="1">
    <citation type="submission" date="2014-01" db="EMBL/GenBank/DDBJ databases">
        <authorList>
            <person name="Dobos K."/>
            <person name="Lenaerts A."/>
            <person name="Ordway D."/>
            <person name="DeGroote M.A."/>
            <person name="Parker T."/>
            <person name="Sizemore C."/>
            <person name="Tallon L.J."/>
            <person name="Sadzewicz L.K."/>
            <person name="Sengamalay N."/>
            <person name="Fraser C.M."/>
            <person name="Hine E."/>
            <person name="Shefchek K.A."/>
            <person name="Das S.P."/>
            <person name="Tettelin H."/>
        </authorList>
    </citation>
    <scope>NUCLEOTIDE SEQUENCE [LARGE SCALE GENOMIC DNA]</scope>
    <source>
        <strain evidence="1 2">Harvey</strain>
    </source>
</reference>
<proteinExistence type="predicted"/>
<protein>
    <recommendedName>
        <fullName evidence="3">Secreted protein</fullName>
    </recommendedName>
</protein>